<comment type="caution">
    <text evidence="2">The sequence shown here is derived from an EMBL/GenBank/DDBJ whole genome shotgun (WGS) entry which is preliminary data.</text>
</comment>
<evidence type="ECO:0000313" key="2">
    <source>
        <dbReference type="EMBL" id="MFC0214395.1"/>
    </source>
</evidence>
<dbReference type="RefSeq" id="WP_377471762.1">
    <property type="nucleotide sequence ID" value="NZ_JBHLWN010000073.1"/>
</dbReference>
<feature type="transmembrane region" description="Helical" evidence="1">
    <location>
        <begin position="7"/>
        <end position="28"/>
    </location>
</feature>
<name>A0ABV6DP21_9BACL</name>
<keyword evidence="3" id="KW-1185">Reference proteome</keyword>
<gene>
    <name evidence="2" type="ORF">ACFFK0_18340</name>
</gene>
<dbReference type="InterPro" id="IPR009339">
    <property type="entry name" value="DUF998"/>
</dbReference>
<keyword evidence="1" id="KW-1133">Transmembrane helix</keyword>
<feature type="transmembrane region" description="Helical" evidence="1">
    <location>
        <begin position="120"/>
        <end position="142"/>
    </location>
</feature>
<sequence length="221" mass="23768">MKAVRILPLFAVVSPILFTLTWFILGFISKGYTIYDIRIEPYSSVTQPISGLGMGSTAIIMNSAFIICGILLFVGIIGIFSNIGEDGRLSARRASMALLILSPIGLVVCGIFDLESTFLHSIGFLLSTGSTILSFLITGLYFRGIPRLRKLGSGLIVGSPLTLILVILFFLNFDPIAAGEGHGIAGIASRLLAVEVLFWFAAMGLLTYKHSEPSRAGFAFN</sequence>
<dbReference type="Pfam" id="PF06197">
    <property type="entry name" value="DUF998"/>
    <property type="match status" value="1"/>
</dbReference>
<dbReference type="EMBL" id="JBHLWN010000073">
    <property type="protein sequence ID" value="MFC0214395.1"/>
    <property type="molecule type" value="Genomic_DNA"/>
</dbReference>
<keyword evidence="1" id="KW-0812">Transmembrane</keyword>
<feature type="transmembrane region" description="Helical" evidence="1">
    <location>
        <begin position="59"/>
        <end position="83"/>
    </location>
</feature>
<organism evidence="2 3">
    <name type="scientific">Paenibacillus chartarius</name>
    <dbReference type="NCBI Taxonomy" id="747481"/>
    <lineage>
        <taxon>Bacteria</taxon>
        <taxon>Bacillati</taxon>
        <taxon>Bacillota</taxon>
        <taxon>Bacilli</taxon>
        <taxon>Bacillales</taxon>
        <taxon>Paenibacillaceae</taxon>
        <taxon>Paenibacillus</taxon>
    </lineage>
</organism>
<feature type="transmembrane region" description="Helical" evidence="1">
    <location>
        <begin position="95"/>
        <end position="114"/>
    </location>
</feature>
<evidence type="ECO:0000313" key="3">
    <source>
        <dbReference type="Proteomes" id="UP001589776"/>
    </source>
</evidence>
<reference evidence="2 3" key="1">
    <citation type="submission" date="2024-09" db="EMBL/GenBank/DDBJ databases">
        <authorList>
            <person name="Sun Q."/>
            <person name="Mori K."/>
        </authorList>
    </citation>
    <scope>NUCLEOTIDE SEQUENCE [LARGE SCALE GENOMIC DNA]</scope>
    <source>
        <strain evidence="2 3">CCM 7759</strain>
    </source>
</reference>
<proteinExistence type="predicted"/>
<dbReference type="Proteomes" id="UP001589776">
    <property type="component" value="Unassembled WGS sequence"/>
</dbReference>
<accession>A0ABV6DP21</accession>
<feature type="transmembrane region" description="Helical" evidence="1">
    <location>
        <begin position="154"/>
        <end position="171"/>
    </location>
</feature>
<protein>
    <submittedName>
        <fullName evidence="2">DUF998 domain-containing protein</fullName>
    </submittedName>
</protein>
<evidence type="ECO:0000256" key="1">
    <source>
        <dbReference type="SAM" id="Phobius"/>
    </source>
</evidence>
<keyword evidence="1" id="KW-0472">Membrane</keyword>
<feature type="transmembrane region" description="Helical" evidence="1">
    <location>
        <begin position="183"/>
        <end position="206"/>
    </location>
</feature>